<dbReference type="RefSeq" id="WP_132130295.1">
    <property type="nucleotide sequence ID" value="NZ_CP042432.1"/>
</dbReference>
<evidence type="ECO:0000256" key="7">
    <source>
        <dbReference type="ARBA" id="ARBA00004661"/>
    </source>
</evidence>
<evidence type="ECO:0000256" key="18">
    <source>
        <dbReference type="ARBA" id="ARBA00023239"/>
    </source>
</evidence>
<dbReference type="InterPro" id="IPR030963">
    <property type="entry name" value="DHQ_synth_fam"/>
</dbReference>
<keyword evidence="13" id="KW-0479">Metal-binding</keyword>
<reference evidence="23 24" key="1">
    <citation type="submission" date="2019-03" db="EMBL/GenBank/DDBJ databases">
        <title>Genomic Encyclopedia of Type Strains, Phase IV (KMG-IV): sequencing the most valuable type-strain genomes for metagenomic binning, comparative biology and taxonomic classification.</title>
        <authorList>
            <person name="Goeker M."/>
        </authorList>
    </citation>
    <scope>NUCLEOTIDE SEQUENCE [LARGE SCALE GENOMIC DNA]</scope>
    <source>
        <strain evidence="23 24">DSM 21100</strain>
    </source>
</reference>
<comment type="similarity">
    <text evidence="8">Belongs to the sugar phosphate cyclases superfamily. Dehydroquinate synthase family.</text>
</comment>
<dbReference type="Proteomes" id="UP000295807">
    <property type="component" value="Unassembled WGS sequence"/>
</dbReference>
<dbReference type="Pfam" id="PF01761">
    <property type="entry name" value="DHQ_synthase"/>
    <property type="match status" value="1"/>
</dbReference>
<dbReference type="GO" id="GO:0009423">
    <property type="term" value="P:chorismate biosynthetic process"/>
    <property type="evidence" value="ECO:0007669"/>
    <property type="project" value="UniProtKB-UniRule"/>
</dbReference>
<dbReference type="GO" id="GO:0008652">
    <property type="term" value="P:amino acid biosynthetic process"/>
    <property type="evidence" value="ECO:0007669"/>
    <property type="project" value="UniProtKB-KW"/>
</dbReference>
<evidence type="ECO:0000256" key="20">
    <source>
        <dbReference type="NCBIfam" id="TIGR01357"/>
    </source>
</evidence>
<gene>
    <name evidence="23" type="ORF">EDD80_11338</name>
</gene>
<dbReference type="FunFam" id="3.40.50.1970:FF:000007">
    <property type="entry name" value="Pentafunctional AROM polypeptide"/>
    <property type="match status" value="1"/>
</dbReference>
<feature type="domain" description="3-dehydroquinate synthase C-terminal" evidence="22">
    <location>
        <begin position="177"/>
        <end position="317"/>
    </location>
</feature>
<evidence type="ECO:0000256" key="16">
    <source>
        <dbReference type="ARBA" id="ARBA00023027"/>
    </source>
</evidence>
<keyword evidence="16" id="KW-0520">NAD</keyword>
<evidence type="ECO:0000256" key="15">
    <source>
        <dbReference type="ARBA" id="ARBA00022833"/>
    </source>
</evidence>
<keyword evidence="14" id="KW-0547">Nucleotide-binding</keyword>
<dbReference type="OrthoDB" id="9806583at2"/>
<dbReference type="AlphaFoldDB" id="A0A4R3KN11"/>
<evidence type="ECO:0000256" key="2">
    <source>
        <dbReference type="ARBA" id="ARBA00001911"/>
    </source>
</evidence>
<dbReference type="InterPro" id="IPR050071">
    <property type="entry name" value="Dehydroquinate_synthase"/>
</dbReference>
<dbReference type="NCBIfam" id="TIGR01357">
    <property type="entry name" value="aroB"/>
    <property type="match status" value="1"/>
</dbReference>
<comment type="cofactor">
    <cofactor evidence="3">
        <name>Co(2+)</name>
        <dbReference type="ChEBI" id="CHEBI:48828"/>
    </cofactor>
</comment>
<proteinExistence type="inferred from homology"/>
<protein>
    <recommendedName>
        <fullName evidence="10 20">3-dehydroquinate synthase</fullName>
        <ecNumber evidence="9 20">4.2.3.4</ecNumber>
    </recommendedName>
</protein>
<dbReference type="CDD" id="cd08195">
    <property type="entry name" value="DHQS"/>
    <property type="match status" value="1"/>
</dbReference>
<sequence>MQTFIINSEGYNVYVGNSYGPLQTFLEEKKYAKTFILADTNTSEKCLPKFTEKLPLLKEYDIIEIDAGEAHKNIDYCIGIWKMLLDFGAGRDSLLINLGGGMVTDMGSFAASTYKRGIDFIQVPTTLLSQVDASVGGKTGIDMDHVKNIIGTFTNPEAVFIDTDFLYTLPRRELLSGFAEMIKHGLICDSGYYFDLQSNAMGSVDNAMIFHSVNIKNKIVLEDPKERNIRKALNFGHTIGHAVESYSLAHDKDPLLHGEAIAIGMICEAWLSHTKTGLEESALTDIKNFLLAYYPNYRIPEGAFAELAEFMKKDKKNEKGTINFTLLEGIGKFVINQTCTEEEIRQALVLYNGLFK</sequence>
<evidence type="ECO:0000256" key="10">
    <source>
        <dbReference type="ARBA" id="ARBA00017684"/>
    </source>
</evidence>
<keyword evidence="19" id="KW-0170">Cobalt</keyword>
<evidence type="ECO:0000256" key="4">
    <source>
        <dbReference type="ARBA" id="ARBA00001947"/>
    </source>
</evidence>
<feature type="domain" description="3-dehydroquinate synthase N-terminal" evidence="21">
    <location>
        <begin position="63"/>
        <end position="174"/>
    </location>
</feature>
<organism evidence="23 24">
    <name type="scientific">Anseongella ginsenosidimutans</name>
    <dbReference type="NCBI Taxonomy" id="496056"/>
    <lineage>
        <taxon>Bacteria</taxon>
        <taxon>Pseudomonadati</taxon>
        <taxon>Bacteroidota</taxon>
        <taxon>Sphingobacteriia</taxon>
        <taxon>Sphingobacteriales</taxon>
        <taxon>Sphingobacteriaceae</taxon>
        <taxon>Anseongella</taxon>
    </lineage>
</organism>
<dbReference type="GO" id="GO:0046872">
    <property type="term" value="F:metal ion binding"/>
    <property type="evidence" value="ECO:0007669"/>
    <property type="project" value="UniProtKB-KW"/>
</dbReference>
<name>A0A4R3KN11_9SPHI</name>
<dbReference type="PIRSF" id="PIRSF001455">
    <property type="entry name" value="DHQ_synth"/>
    <property type="match status" value="1"/>
</dbReference>
<keyword evidence="24" id="KW-1185">Reference proteome</keyword>
<dbReference type="InterPro" id="IPR030960">
    <property type="entry name" value="DHQS/DOIS_N"/>
</dbReference>
<evidence type="ECO:0000259" key="21">
    <source>
        <dbReference type="Pfam" id="PF01761"/>
    </source>
</evidence>
<dbReference type="GO" id="GO:0003856">
    <property type="term" value="F:3-dehydroquinate synthase activity"/>
    <property type="evidence" value="ECO:0007669"/>
    <property type="project" value="UniProtKB-UniRule"/>
</dbReference>
<dbReference type="GO" id="GO:0005737">
    <property type="term" value="C:cytoplasm"/>
    <property type="evidence" value="ECO:0007669"/>
    <property type="project" value="UniProtKB-SubCell"/>
</dbReference>
<dbReference type="EC" id="4.2.3.4" evidence="9 20"/>
<evidence type="ECO:0000256" key="17">
    <source>
        <dbReference type="ARBA" id="ARBA00023141"/>
    </source>
</evidence>
<dbReference type="Gene3D" id="1.20.1090.10">
    <property type="entry name" value="Dehydroquinate synthase-like - alpha domain"/>
    <property type="match status" value="1"/>
</dbReference>
<dbReference type="PANTHER" id="PTHR43622">
    <property type="entry name" value="3-DEHYDROQUINATE SYNTHASE"/>
    <property type="match status" value="1"/>
</dbReference>
<evidence type="ECO:0000256" key="6">
    <source>
        <dbReference type="ARBA" id="ARBA00004496"/>
    </source>
</evidence>
<evidence type="ECO:0000256" key="8">
    <source>
        <dbReference type="ARBA" id="ARBA00005412"/>
    </source>
</evidence>
<dbReference type="Gene3D" id="3.40.50.1970">
    <property type="match status" value="1"/>
</dbReference>
<dbReference type="EMBL" id="SMAD01000013">
    <property type="protein sequence ID" value="TCS85302.1"/>
    <property type="molecule type" value="Genomic_DNA"/>
</dbReference>
<evidence type="ECO:0000259" key="22">
    <source>
        <dbReference type="Pfam" id="PF24621"/>
    </source>
</evidence>
<evidence type="ECO:0000256" key="13">
    <source>
        <dbReference type="ARBA" id="ARBA00022723"/>
    </source>
</evidence>
<comment type="catalytic activity">
    <reaction evidence="1">
        <text>7-phospho-2-dehydro-3-deoxy-D-arabino-heptonate = 3-dehydroquinate + phosphate</text>
        <dbReference type="Rhea" id="RHEA:21968"/>
        <dbReference type="ChEBI" id="CHEBI:32364"/>
        <dbReference type="ChEBI" id="CHEBI:43474"/>
        <dbReference type="ChEBI" id="CHEBI:58394"/>
        <dbReference type="EC" id="4.2.3.4"/>
    </reaction>
</comment>
<evidence type="ECO:0000256" key="1">
    <source>
        <dbReference type="ARBA" id="ARBA00001393"/>
    </source>
</evidence>
<dbReference type="PANTHER" id="PTHR43622:SF7">
    <property type="entry name" value="3-DEHYDROQUINATE SYNTHASE, CHLOROPLASTIC"/>
    <property type="match status" value="1"/>
</dbReference>
<evidence type="ECO:0000256" key="11">
    <source>
        <dbReference type="ARBA" id="ARBA00022490"/>
    </source>
</evidence>
<evidence type="ECO:0000256" key="9">
    <source>
        <dbReference type="ARBA" id="ARBA00013031"/>
    </source>
</evidence>
<keyword evidence="12" id="KW-0028">Amino-acid biosynthesis</keyword>
<comment type="pathway">
    <text evidence="7">Metabolic intermediate biosynthesis; chorismate biosynthesis; chorismate from D-erythrose 4-phosphate and phosphoenolpyruvate: step 2/7.</text>
</comment>
<evidence type="ECO:0000256" key="5">
    <source>
        <dbReference type="ARBA" id="ARBA00003485"/>
    </source>
</evidence>
<dbReference type="GO" id="GO:0009073">
    <property type="term" value="P:aromatic amino acid family biosynthetic process"/>
    <property type="evidence" value="ECO:0007669"/>
    <property type="project" value="UniProtKB-KW"/>
</dbReference>
<evidence type="ECO:0000313" key="23">
    <source>
        <dbReference type="EMBL" id="TCS85302.1"/>
    </source>
</evidence>
<keyword evidence="18" id="KW-0456">Lyase</keyword>
<comment type="function">
    <text evidence="5">Catalyzes the conversion of 3-deoxy-D-arabino-heptulosonate 7-phosphate (DAHP) to dehydroquinate (DHQ).</text>
</comment>
<accession>A0A4R3KN11</accession>
<dbReference type="GO" id="GO:0000166">
    <property type="term" value="F:nucleotide binding"/>
    <property type="evidence" value="ECO:0007669"/>
    <property type="project" value="UniProtKB-KW"/>
</dbReference>
<comment type="cofactor">
    <cofactor evidence="2">
        <name>NAD(+)</name>
        <dbReference type="ChEBI" id="CHEBI:57540"/>
    </cofactor>
</comment>
<evidence type="ECO:0000256" key="12">
    <source>
        <dbReference type="ARBA" id="ARBA00022605"/>
    </source>
</evidence>
<evidence type="ECO:0000256" key="19">
    <source>
        <dbReference type="ARBA" id="ARBA00023285"/>
    </source>
</evidence>
<dbReference type="SUPFAM" id="SSF56796">
    <property type="entry name" value="Dehydroquinate synthase-like"/>
    <property type="match status" value="1"/>
</dbReference>
<keyword evidence="11" id="KW-0963">Cytoplasm</keyword>
<comment type="subcellular location">
    <subcellularLocation>
        <location evidence="6">Cytoplasm</location>
    </subcellularLocation>
</comment>
<dbReference type="Pfam" id="PF24621">
    <property type="entry name" value="DHQS_C"/>
    <property type="match status" value="1"/>
</dbReference>
<evidence type="ECO:0000256" key="3">
    <source>
        <dbReference type="ARBA" id="ARBA00001941"/>
    </source>
</evidence>
<keyword evidence="17" id="KW-0057">Aromatic amino acid biosynthesis</keyword>
<evidence type="ECO:0000256" key="14">
    <source>
        <dbReference type="ARBA" id="ARBA00022741"/>
    </source>
</evidence>
<dbReference type="InterPro" id="IPR056179">
    <property type="entry name" value="DHQS_C"/>
</dbReference>
<evidence type="ECO:0000313" key="24">
    <source>
        <dbReference type="Proteomes" id="UP000295807"/>
    </source>
</evidence>
<dbReference type="InterPro" id="IPR016037">
    <property type="entry name" value="DHQ_synth_AroB"/>
</dbReference>
<comment type="caution">
    <text evidence="23">The sequence shown here is derived from an EMBL/GenBank/DDBJ whole genome shotgun (WGS) entry which is preliminary data.</text>
</comment>
<keyword evidence="15" id="KW-0862">Zinc</keyword>
<comment type="cofactor">
    <cofactor evidence="4">
        <name>Zn(2+)</name>
        <dbReference type="ChEBI" id="CHEBI:29105"/>
    </cofactor>
</comment>